<dbReference type="EMBL" id="CP017613">
    <property type="protein sequence ID" value="ATW34317.1"/>
    <property type="molecule type" value="Genomic_DNA"/>
</dbReference>
<name>A0A2D3TET4_9ENTR</name>
<accession>A0A2D3TET4</accession>
<gene>
    <name evidence="1" type="ORF">BJP43_08700</name>
</gene>
<sequence>MPRINKMFSNTEKLTTQEELKIHYKFLKTQKSNIANKIINANNISDLKFNFLLKKFNVVQQKQIRLIDNRIKLLQKDLADLKNPLKTTTSETEIKNTESIINILEKKRKKILDEKTLKLKRAADIKRENLEARHPGKIYYDEPITPFIPMSTGDALIILDENTWINRNHQKTQSTKTKEKMKSAFDVLETCDAEQLIKQPSQSKGKLRSVLRYSQKTLSGCCWGHMIEGIIQKSQGKNLDSSMRFGNQIKASSLNKIIKNQMEHEKQYEKILKQYTKTFSKYQSLKLDYDKGMTQHVSELNVLAEKINKLAEKIRSAATGEIYLTKHDFIKIGQNTRELENKKDKKAVETFVSSFIGDMTANKEQHQKVYKTIALNNKKGFAHAVSIFLEKQGKTETFTFSDPNYNRLVCIDDKQKFENFLRKNFSEKYFLKLKEVIVTDFIYKLDEQS</sequence>
<dbReference type="RefSeq" id="WP_100096888.1">
    <property type="nucleotide sequence ID" value="NZ_CP017613.1"/>
</dbReference>
<reference evidence="2" key="2">
    <citation type="submission" date="2017-11" db="EMBL/GenBank/DDBJ databases">
        <title>PacBio sequencing of new strain of the secondary endosymbiont Candidatus Hamiltonella defensa.</title>
        <authorList>
            <person name="Strand M.R."/>
            <person name="Oliver K."/>
        </authorList>
    </citation>
    <scope>NUCLEOTIDE SEQUENCE [LARGE SCALE GENOMIC DNA]</scope>
    <source>
        <strain evidence="2">ZA17</strain>
    </source>
</reference>
<protein>
    <recommendedName>
        <fullName evidence="3">Peptidase C58 YopT-type domain-containing protein</fullName>
    </recommendedName>
</protein>
<reference evidence="2" key="1">
    <citation type="submission" date="2016-10" db="EMBL/GenBank/DDBJ databases">
        <authorList>
            <person name="Chevignon G."/>
        </authorList>
    </citation>
    <scope>NUCLEOTIDE SEQUENCE [LARGE SCALE GENOMIC DNA]</scope>
    <source>
        <strain evidence="2">ZA17</strain>
    </source>
</reference>
<dbReference type="AlphaFoldDB" id="A0A2D3TET4"/>
<evidence type="ECO:0000313" key="2">
    <source>
        <dbReference type="Proteomes" id="UP000229055"/>
    </source>
</evidence>
<proteinExistence type="predicted"/>
<dbReference type="Proteomes" id="UP000229055">
    <property type="component" value="Chromosome"/>
</dbReference>
<evidence type="ECO:0008006" key="3">
    <source>
        <dbReference type="Google" id="ProtNLM"/>
    </source>
</evidence>
<evidence type="ECO:0000313" key="1">
    <source>
        <dbReference type="EMBL" id="ATW34317.1"/>
    </source>
</evidence>
<organism evidence="1 2">
    <name type="scientific">Candidatus Williamhamiltonella defendens</name>
    <dbReference type="NCBI Taxonomy" id="138072"/>
    <lineage>
        <taxon>Bacteria</taxon>
        <taxon>Pseudomonadati</taxon>
        <taxon>Pseudomonadota</taxon>
        <taxon>Gammaproteobacteria</taxon>
        <taxon>Enterobacterales</taxon>
        <taxon>Enterobacteriaceae</taxon>
        <taxon>aphid secondary symbionts</taxon>
        <taxon>Candidatus Williamhamiltonella</taxon>
    </lineage>
</organism>